<reference evidence="2" key="1">
    <citation type="submission" date="2024-03" db="EMBL/GenBank/DDBJ databases">
        <title>Chitinophaga horti sp. nov., isolated from garden soil.</title>
        <authorList>
            <person name="Lee D.S."/>
            <person name="Han D.M."/>
            <person name="Baek J.H."/>
            <person name="Choi D.G."/>
            <person name="Jeon J.H."/>
            <person name="Jeon C.O."/>
        </authorList>
    </citation>
    <scope>NUCLEOTIDE SEQUENCE [LARGE SCALE GENOMIC DNA]</scope>
    <source>
        <strain evidence="2">GPA1</strain>
    </source>
</reference>
<evidence type="ECO:0000313" key="1">
    <source>
        <dbReference type="EMBL" id="WZN39862.1"/>
    </source>
</evidence>
<protein>
    <submittedName>
        <fullName evidence="1">Uncharacterized protein</fullName>
    </submittedName>
</protein>
<sequence length="119" mass="13363">MKNRLILLPAFIALVSISCKKKDKPPSPSRALQYNQTQCIDPWHPKVRSFHPDYAQKLKAWMEAETGETIAKLEVKNVGGDKFVGCDACPPGMRFIYGQPTATHKNLSISDFSNPELFI</sequence>
<gene>
    <name evidence="1" type="ORF">WJU16_17945</name>
</gene>
<dbReference type="PROSITE" id="PS51257">
    <property type="entry name" value="PROKAR_LIPOPROTEIN"/>
    <property type="match status" value="1"/>
</dbReference>
<evidence type="ECO:0000313" key="2">
    <source>
        <dbReference type="Proteomes" id="UP001485459"/>
    </source>
</evidence>
<organism evidence="1 2">
    <name type="scientific">Chitinophaga pollutisoli</name>
    <dbReference type="NCBI Taxonomy" id="3133966"/>
    <lineage>
        <taxon>Bacteria</taxon>
        <taxon>Pseudomonadati</taxon>
        <taxon>Bacteroidota</taxon>
        <taxon>Chitinophagia</taxon>
        <taxon>Chitinophagales</taxon>
        <taxon>Chitinophagaceae</taxon>
        <taxon>Chitinophaga</taxon>
    </lineage>
</organism>
<proteinExistence type="predicted"/>
<dbReference type="RefSeq" id="WP_341834827.1">
    <property type="nucleotide sequence ID" value="NZ_CP149822.1"/>
</dbReference>
<dbReference type="Proteomes" id="UP001485459">
    <property type="component" value="Chromosome"/>
</dbReference>
<keyword evidence="2" id="KW-1185">Reference proteome</keyword>
<accession>A0ABZ2YKR2</accession>
<name>A0ABZ2YKR2_9BACT</name>
<dbReference type="EMBL" id="CP149822">
    <property type="protein sequence ID" value="WZN39862.1"/>
    <property type="molecule type" value="Genomic_DNA"/>
</dbReference>